<sequence length="87" mass="9592">MISKNEKSPVEVIHRAFVQRGTGANSGRQRSDILNLTYSHSIINSPSPPQKDKKILKSMKNTMKPQSHPGVLVLPEGMTVEAKPIES</sequence>
<reference evidence="1 2" key="1">
    <citation type="submission" date="2023-07" db="EMBL/GenBank/DDBJ databases">
        <title>Identification of four novel Pseudomonas species associated with bacterial leaf spot of cucurbits.</title>
        <authorList>
            <person name="Fullem K.R."/>
        </authorList>
    </citation>
    <scope>NUCLEOTIDE SEQUENCE [LARGE SCALE GENOMIC DNA]</scope>
    <source>
        <strain evidence="1 2">K18</strain>
    </source>
</reference>
<organism evidence="1 2">
    <name type="scientific">Pseudomonas citrulli</name>
    <dbReference type="NCBI Taxonomy" id="3064347"/>
    <lineage>
        <taxon>Bacteria</taxon>
        <taxon>Pseudomonadati</taxon>
        <taxon>Pseudomonadota</taxon>
        <taxon>Gammaproteobacteria</taxon>
        <taxon>Pseudomonadales</taxon>
        <taxon>Pseudomonadaceae</taxon>
        <taxon>Pseudomonas</taxon>
    </lineage>
</organism>
<comment type="caution">
    <text evidence="1">The sequence shown here is derived from an EMBL/GenBank/DDBJ whole genome shotgun (WGS) entry which is preliminary data.</text>
</comment>
<dbReference type="EMBL" id="JAUQOP010000035">
    <property type="protein sequence ID" value="MDO7899216.1"/>
    <property type="molecule type" value="Genomic_DNA"/>
</dbReference>
<gene>
    <name evidence="1" type="ORF">Q6A48_20220</name>
</gene>
<evidence type="ECO:0000313" key="2">
    <source>
        <dbReference type="Proteomes" id="UP001228019"/>
    </source>
</evidence>
<accession>A0ABT9C3Z8</accession>
<dbReference type="Proteomes" id="UP001228019">
    <property type="component" value="Unassembled WGS sequence"/>
</dbReference>
<proteinExistence type="predicted"/>
<protein>
    <submittedName>
        <fullName evidence="1">Uncharacterized protein</fullName>
    </submittedName>
</protein>
<name>A0ABT9C3Z8_9PSED</name>
<dbReference type="RefSeq" id="WP_304556059.1">
    <property type="nucleotide sequence ID" value="NZ_JAUQOP010000035.1"/>
</dbReference>
<evidence type="ECO:0000313" key="1">
    <source>
        <dbReference type="EMBL" id="MDO7899216.1"/>
    </source>
</evidence>
<keyword evidence="2" id="KW-1185">Reference proteome</keyword>